<gene>
    <name evidence="3" type="ordered locus">FRAAL0261</name>
</gene>
<accession>Q0RU07</accession>
<reference evidence="3 4" key="1">
    <citation type="journal article" date="2007" name="Genome Res.">
        <title>Genome characteristics of facultatively symbiotic Frankia sp. strains reflect host range and host plant biogeography.</title>
        <authorList>
            <person name="Normand P."/>
            <person name="Lapierre P."/>
            <person name="Tisa L.S."/>
            <person name="Gogarten J.P."/>
            <person name="Alloisio N."/>
            <person name="Bagnarol E."/>
            <person name="Bassi C.A."/>
            <person name="Berry A.M."/>
            <person name="Bickhart D.M."/>
            <person name="Choisne N."/>
            <person name="Couloux A."/>
            <person name="Cournoyer B."/>
            <person name="Cruveiller S."/>
            <person name="Daubin V."/>
            <person name="Demange N."/>
            <person name="Francino M.P."/>
            <person name="Goltsman E."/>
            <person name="Huang Y."/>
            <person name="Kopp O.R."/>
            <person name="Labarre L."/>
            <person name="Lapidus A."/>
            <person name="Lavire C."/>
            <person name="Marechal J."/>
            <person name="Martinez M."/>
            <person name="Mastronunzio J.E."/>
            <person name="Mullin B.C."/>
            <person name="Niemann J."/>
            <person name="Pujic P."/>
            <person name="Rawnsley T."/>
            <person name="Rouy Z."/>
            <person name="Schenowitz C."/>
            <person name="Sellstedt A."/>
            <person name="Tavares F."/>
            <person name="Tomkins J.P."/>
            <person name="Vallenet D."/>
            <person name="Valverde C."/>
            <person name="Wall L.G."/>
            <person name="Wang Y."/>
            <person name="Medigue C."/>
            <person name="Benson D.R."/>
        </authorList>
    </citation>
    <scope>NUCLEOTIDE SEQUENCE [LARGE SCALE GENOMIC DNA]</scope>
    <source>
        <strain evidence="4">DSM 45986 / CECT 9034 / ACN14a</strain>
    </source>
</reference>
<evidence type="ECO:0000259" key="2">
    <source>
        <dbReference type="Pfam" id="PF18755"/>
    </source>
</evidence>
<dbReference type="HOGENOM" id="CLU_629750_0_0_11"/>
<dbReference type="Pfam" id="PF18755">
    <property type="entry name" value="RAMA"/>
    <property type="match status" value="1"/>
</dbReference>
<feature type="domain" description="RAMA" evidence="2">
    <location>
        <begin position="299"/>
        <end position="410"/>
    </location>
</feature>
<dbReference type="InterPro" id="IPR040843">
    <property type="entry name" value="RAMA"/>
</dbReference>
<evidence type="ECO:0000313" key="3">
    <source>
        <dbReference type="EMBL" id="CAJ58938.1"/>
    </source>
</evidence>
<feature type="compositionally biased region" description="Low complexity" evidence="1">
    <location>
        <begin position="274"/>
        <end position="304"/>
    </location>
</feature>
<keyword evidence="4" id="KW-1185">Reference proteome</keyword>
<sequence>MILIVAGEGCHPQPQDGRRSVAGVRVARTLQETLKECAERLGRYRQGQRIGEQNTKASLIEPVIEALGWDIHDLDEVNREYRFGPSANPVDYALLLLRRPRLFIEAKGLGEDLSQLRWATQVLSYATSAGVRWVVLTNGDEWRIYNAHAPVPVDQKLYRSVSISADPGGAADVLALLGKDAMNGDRIDDLWRAEFVDGQLRSALAELFDGGDPAAELVSLLHRRTRDLSEADVRAGLIRTRATFDFPVAGAVPSTSSLPPAASPPPSPSGVGIGPSPRSGSATSAATGPPAPTAVASATATQPARVTPEERSLKLTDLVKAGMVRPGSTLTGDYRGGRRTAEVLPDGKVIFGGDELSLSAAGAAAKVDIAGPGLPETARQTDGWEFWKAPDPVNGQLVSLKKLRRDLARSLPRRPSP</sequence>
<protein>
    <recommendedName>
        <fullName evidence="2">RAMA domain-containing protein</fullName>
    </recommendedName>
</protein>
<dbReference type="eggNOG" id="COG4748">
    <property type="taxonomic scope" value="Bacteria"/>
</dbReference>
<name>Q0RU07_FRAAA</name>
<evidence type="ECO:0000313" key="4">
    <source>
        <dbReference type="Proteomes" id="UP000000657"/>
    </source>
</evidence>
<feature type="region of interest" description="Disordered" evidence="1">
    <location>
        <begin position="254"/>
        <end position="311"/>
    </location>
</feature>
<dbReference type="AlphaFoldDB" id="Q0RU07"/>
<proteinExistence type="predicted"/>
<dbReference type="KEGG" id="fal:FRAAL0261"/>
<evidence type="ECO:0000256" key="1">
    <source>
        <dbReference type="SAM" id="MobiDB-lite"/>
    </source>
</evidence>
<dbReference type="Proteomes" id="UP000000657">
    <property type="component" value="Chromosome"/>
</dbReference>
<dbReference type="Gene3D" id="3.90.1570.30">
    <property type="match status" value="1"/>
</dbReference>
<organism evidence="3 4">
    <name type="scientific">Frankia alni (strain DSM 45986 / CECT 9034 / ACN14a)</name>
    <dbReference type="NCBI Taxonomy" id="326424"/>
    <lineage>
        <taxon>Bacteria</taxon>
        <taxon>Bacillati</taxon>
        <taxon>Actinomycetota</taxon>
        <taxon>Actinomycetes</taxon>
        <taxon>Frankiales</taxon>
        <taxon>Frankiaceae</taxon>
        <taxon>Frankia</taxon>
    </lineage>
</organism>
<dbReference type="EMBL" id="CT573213">
    <property type="protein sequence ID" value="CAJ58938.1"/>
    <property type="molecule type" value="Genomic_DNA"/>
</dbReference>